<dbReference type="GeneID" id="56136168"/>
<dbReference type="Proteomes" id="UP000320799">
    <property type="component" value="Segment"/>
</dbReference>
<evidence type="ECO:0000313" key="2">
    <source>
        <dbReference type="Proteomes" id="UP000320799"/>
    </source>
</evidence>
<evidence type="ECO:0000313" key="1">
    <source>
        <dbReference type="EMBL" id="QDH83655.1"/>
    </source>
</evidence>
<proteinExistence type="predicted"/>
<name>A0A514CT57_9CAUD</name>
<reference evidence="1 2" key="1">
    <citation type="submission" date="2019-06" db="EMBL/GenBank/DDBJ databases">
        <authorList>
            <person name="Kincaid V.D."/>
            <person name="Fuller A."/>
            <person name="Hodges K."/>
            <person name="Bansal M."/>
            <person name="Essig J."/>
            <person name="Johnson A."/>
        </authorList>
    </citation>
    <scope>NUCLEOTIDE SEQUENCE [LARGE SCALE GENOMIC DNA]</scope>
</reference>
<dbReference type="KEGG" id="vg:56136168"/>
<dbReference type="RefSeq" id="YP_009903892.1">
    <property type="nucleotide sequence ID" value="NC_049849.1"/>
</dbReference>
<organism evidence="1 2">
    <name type="scientific">Achromobacter phage Motura</name>
    <dbReference type="NCBI Taxonomy" id="2591403"/>
    <lineage>
        <taxon>Viruses</taxon>
        <taxon>Duplodnaviria</taxon>
        <taxon>Heunggongvirae</taxon>
        <taxon>Uroviricota</taxon>
        <taxon>Caudoviricetes</taxon>
        <taxon>Moturavirus</taxon>
        <taxon>Moturavirus motura</taxon>
    </lineage>
</organism>
<sequence length="177" mass="20494">MITEGPLRCYGEDVEAWHAAFKAAYLQYCQNDWYSSTTLDPKDWSNRAGFMVERIMNLTTYGSGDEDIARKMIEVLDHLWMKTPGSRLCETTDYILMCNVPWLYRFLEWGTSIRGAWLQLNPPKPAVDNKRQSNPYVVFNTGESFSEQDGQYDLLVHTTEELIAAIKGMLRFMTEPQ</sequence>
<protein>
    <submittedName>
        <fullName evidence="1">Uncharacterized protein</fullName>
    </submittedName>
</protein>
<accession>A0A514CT57</accession>
<dbReference type="EMBL" id="MN094788">
    <property type="protein sequence ID" value="QDH83655.1"/>
    <property type="molecule type" value="Genomic_DNA"/>
</dbReference>
<keyword evidence="2" id="KW-1185">Reference proteome</keyword>